<sequence length="496" mass="56050">MKLILTFLFISLLSLNGLVISESSILKDYVYAEDPHYNWTYKTSYDIGSSNVHVLELVSQQWMENFTDSSIWKHWLTICVPKTVEQQKTGLLYISGGAYNNADWSVPSSEFVAGDYGQQVCQEANAITATINQIPNQYITFDDGVARREDDIVAYSWRKYIDTQDSNWSVIKAMDAIQEFGKQNDVNIEKFIPFGASKRGWTTYGVGMVGDPRIAAIIPMVIGVPNLVEEIKVQVQCYNNWSFALEPYVNQSIPSFLDTKYFDVVTDIVDPINYLDTLEILSIEDEFFLPDSTKYYYSEIKGEKRLGLFQTDHAIVGFPGLSTEISRYFNLIVTNAERPELTWDITYSSDNNAGTIKMNIAKGTPTKIVVYSVTTVSKTSRDFRKYTCAAGCPQAFEYISQDIPLASNNSYSITINKQTDGGWTAFYFEVEFDTIATVNTELAVVPNVYPYPECPAEECASGVPEWVVNSANNIKTTKNWLALSVYSIFLILLFLF</sequence>
<reference evidence="3" key="1">
    <citation type="journal article" date="2011" name="Genome Biol.">
        <title>Comparative genomics of the social amoebae Dictyostelium discoideum and Dictyostelium purpureum.</title>
        <authorList>
            <consortium name="US DOE Joint Genome Institute (JGI-PGF)"/>
            <person name="Sucgang R."/>
            <person name="Kuo A."/>
            <person name="Tian X."/>
            <person name="Salerno W."/>
            <person name="Parikh A."/>
            <person name="Feasley C.L."/>
            <person name="Dalin E."/>
            <person name="Tu H."/>
            <person name="Huang E."/>
            <person name="Barry K."/>
            <person name="Lindquist E."/>
            <person name="Shapiro H."/>
            <person name="Bruce D."/>
            <person name="Schmutz J."/>
            <person name="Salamov A."/>
            <person name="Fey P."/>
            <person name="Gaudet P."/>
            <person name="Anjard C."/>
            <person name="Babu M.M."/>
            <person name="Basu S."/>
            <person name="Bushmanova Y."/>
            <person name="van der Wel H."/>
            <person name="Katoh-Kurasawa M."/>
            <person name="Dinh C."/>
            <person name="Coutinho P.M."/>
            <person name="Saito T."/>
            <person name="Elias M."/>
            <person name="Schaap P."/>
            <person name="Kay R.R."/>
            <person name="Henrissat B."/>
            <person name="Eichinger L."/>
            <person name="Rivero F."/>
            <person name="Putnam N.H."/>
            <person name="West C.M."/>
            <person name="Loomis W.F."/>
            <person name="Chisholm R.L."/>
            <person name="Shaulsky G."/>
            <person name="Strassmann J.E."/>
            <person name="Queller D.C."/>
            <person name="Kuspa A."/>
            <person name="Grigoriev I.V."/>
        </authorList>
    </citation>
    <scope>NUCLEOTIDE SEQUENCE [LARGE SCALE GENOMIC DNA]</scope>
    <source>
        <strain evidence="3">QSDP1</strain>
    </source>
</reference>
<dbReference type="PANTHER" id="PTHR31497:SF2">
    <property type="entry name" value="PHOPQ-ACTIVATED PATHOGENICITY-RELATED PROTEIN"/>
    <property type="match status" value="1"/>
</dbReference>
<evidence type="ECO:0000313" key="3">
    <source>
        <dbReference type="Proteomes" id="UP000001064"/>
    </source>
</evidence>
<dbReference type="SUPFAM" id="SSF53474">
    <property type="entry name" value="alpha/beta-Hydrolases"/>
    <property type="match status" value="1"/>
</dbReference>
<dbReference type="OMA" id="GHNEYEY"/>
<evidence type="ECO:0000256" key="1">
    <source>
        <dbReference type="SAM" id="SignalP"/>
    </source>
</evidence>
<dbReference type="Proteomes" id="UP000001064">
    <property type="component" value="Unassembled WGS sequence"/>
</dbReference>
<dbReference type="eggNOG" id="ENOG502QU2G">
    <property type="taxonomic scope" value="Eukaryota"/>
</dbReference>
<organism evidence="2 3">
    <name type="scientific">Dictyostelium purpureum</name>
    <name type="common">Slime mold</name>
    <dbReference type="NCBI Taxonomy" id="5786"/>
    <lineage>
        <taxon>Eukaryota</taxon>
        <taxon>Amoebozoa</taxon>
        <taxon>Evosea</taxon>
        <taxon>Eumycetozoa</taxon>
        <taxon>Dictyostelia</taxon>
        <taxon>Dictyosteliales</taxon>
        <taxon>Dictyosteliaceae</taxon>
        <taxon>Dictyostelium</taxon>
    </lineage>
</organism>
<proteinExistence type="predicted"/>
<dbReference type="VEuPathDB" id="AmoebaDB:DICPUDRAFT_154106"/>
<protein>
    <submittedName>
        <fullName evidence="2">Uncharacterized protein</fullName>
    </submittedName>
</protein>
<dbReference type="AlphaFoldDB" id="F0ZQL2"/>
<dbReference type="Gene3D" id="3.40.50.1820">
    <property type="entry name" value="alpha/beta hydrolase"/>
    <property type="match status" value="1"/>
</dbReference>
<name>F0ZQL2_DICPU</name>
<dbReference type="PANTHER" id="PTHR31497">
    <property type="entry name" value="AUTOCRINE PROLIFERATION REPRESSOR PROTEIN A"/>
    <property type="match status" value="1"/>
</dbReference>
<accession>F0ZQL2</accession>
<dbReference type="GeneID" id="10502964"/>
<feature type="chain" id="PRO_5003262668" evidence="1">
    <location>
        <begin position="22"/>
        <end position="496"/>
    </location>
</feature>
<dbReference type="InterPro" id="IPR009199">
    <property type="entry name" value="PhoPQ-act_pathogen-rel_PqaA"/>
</dbReference>
<evidence type="ECO:0000313" key="2">
    <source>
        <dbReference type="EMBL" id="EGC33785.1"/>
    </source>
</evidence>
<dbReference type="OrthoDB" id="2020799at2759"/>
<dbReference type="InParanoid" id="F0ZQL2"/>
<gene>
    <name evidence="2" type="ORF">DICPUDRAFT_154106</name>
</gene>
<dbReference type="InterPro" id="IPR029058">
    <property type="entry name" value="AB_hydrolase_fold"/>
</dbReference>
<dbReference type="KEGG" id="dpp:DICPUDRAFT_154106"/>
<dbReference type="RefSeq" id="XP_003289710.1">
    <property type="nucleotide sequence ID" value="XM_003289662.1"/>
</dbReference>
<dbReference type="Pfam" id="PF10142">
    <property type="entry name" value="PhoPQ_related"/>
    <property type="match status" value="1"/>
</dbReference>
<feature type="signal peptide" evidence="1">
    <location>
        <begin position="1"/>
        <end position="21"/>
    </location>
</feature>
<keyword evidence="1" id="KW-0732">Signal</keyword>
<dbReference type="EMBL" id="GL871126">
    <property type="protein sequence ID" value="EGC33785.1"/>
    <property type="molecule type" value="Genomic_DNA"/>
</dbReference>
<keyword evidence="3" id="KW-1185">Reference proteome</keyword>